<dbReference type="GO" id="GO:0005886">
    <property type="term" value="C:plasma membrane"/>
    <property type="evidence" value="ECO:0007669"/>
    <property type="project" value="TreeGrafter"/>
</dbReference>
<evidence type="ECO:0000313" key="2">
    <source>
        <dbReference type="EMBL" id="GGB02439.1"/>
    </source>
</evidence>
<evidence type="ECO:0000256" key="1">
    <source>
        <dbReference type="SAM" id="Phobius"/>
    </source>
</evidence>
<dbReference type="Proteomes" id="UP000607559">
    <property type="component" value="Unassembled WGS sequence"/>
</dbReference>
<feature type="transmembrane region" description="Helical" evidence="1">
    <location>
        <begin position="129"/>
        <end position="149"/>
    </location>
</feature>
<keyword evidence="1" id="KW-0812">Transmembrane</keyword>
<name>A0A8J2UDG9_9BACT</name>
<organism evidence="2 3">
    <name type="scientific">Puia dinghuensis</name>
    <dbReference type="NCBI Taxonomy" id="1792502"/>
    <lineage>
        <taxon>Bacteria</taxon>
        <taxon>Pseudomonadati</taxon>
        <taxon>Bacteroidota</taxon>
        <taxon>Chitinophagia</taxon>
        <taxon>Chitinophagales</taxon>
        <taxon>Chitinophagaceae</taxon>
        <taxon>Puia</taxon>
    </lineage>
</organism>
<feature type="transmembrane region" description="Helical" evidence="1">
    <location>
        <begin position="14"/>
        <end position="32"/>
    </location>
</feature>
<dbReference type="AlphaFoldDB" id="A0A8J2UDG9"/>
<dbReference type="Pfam" id="PF03729">
    <property type="entry name" value="DUF308"/>
    <property type="match status" value="2"/>
</dbReference>
<evidence type="ECO:0000313" key="3">
    <source>
        <dbReference type="Proteomes" id="UP000607559"/>
    </source>
</evidence>
<dbReference type="EMBL" id="BMJC01000003">
    <property type="protein sequence ID" value="GGB02439.1"/>
    <property type="molecule type" value="Genomic_DNA"/>
</dbReference>
<dbReference type="InterPro" id="IPR005325">
    <property type="entry name" value="DUF308_memb"/>
</dbReference>
<dbReference type="PANTHER" id="PTHR34989:SF1">
    <property type="entry name" value="PROTEIN HDED"/>
    <property type="match status" value="1"/>
</dbReference>
<comment type="caution">
    <text evidence="2">The sequence shown here is derived from an EMBL/GenBank/DDBJ whole genome shotgun (WGS) entry which is preliminary data.</text>
</comment>
<gene>
    <name evidence="2" type="ORF">GCM10011511_27140</name>
</gene>
<dbReference type="InterPro" id="IPR052712">
    <property type="entry name" value="Acid_resist_chaperone_HdeD"/>
</dbReference>
<accession>A0A8J2UDG9</accession>
<proteinExistence type="predicted"/>
<feature type="transmembrane region" description="Helical" evidence="1">
    <location>
        <begin position="82"/>
        <end position="109"/>
    </location>
</feature>
<feature type="transmembrane region" description="Helical" evidence="1">
    <location>
        <begin position="39"/>
        <end position="62"/>
    </location>
</feature>
<reference evidence="2" key="1">
    <citation type="journal article" date="2014" name="Int. J. Syst. Evol. Microbiol.">
        <title>Complete genome sequence of Corynebacterium casei LMG S-19264T (=DSM 44701T), isolated from a smear-ripened cheese.</title>
        <authorList>
            <consortium name="US DOE Joint Genome Institute (JGI-PGF)"/>
            <person name="Walter F."/>
            <person name="Albersmeier A."/>
            <person name="Kalinowski J."/>
            <person name="Ruckert C."/>
        </authorList>
    </citation>
    <scope>NUCLEOTIDE SEQUENCE</scope>
    <source>
        <strain evidence="2">CGMCC 1.15448</strain>
    </source>
</reference>
<keyword evidence="1" id="KW-0472">Membrane</keyword>
<keyword evidence="1" id="KW-1133">Transmembrane helix</keyword>
<sequence length="190" mass="20410">MTVASNAIGAIRNWWWFIIVGLLFIVSGIAVLSRPLEGYVSLSVLFSIAILGIGISQIVFAIGNKDILPGWGWTLASGIIDVAVGAYLFMFPVVTMATLPYFVGFWLMFRSFYIMGASMDIQSFGISGWGWLFSGGILLLILSGLILYFPTAAAVGIVAWSGLAFLTGGLLSIVLAFKLRGIKNAVKMLA</sequence>
<feature type="transmembrane region" description="Helical" evidence="1">
    <location>
        <begin position="155"/>
        <end position="177"/>
    </location>
</feature>
<reference evidence="2" key="2">
    <citation type="submission" date="2020-09" db="EMBL/GenBank/DDBJ databases">
        <authorList>
            <person name="Sun Q."/>
            <person name="Zhou Y."/>
        </authorList>
    </citation>
    <scope>NUCLEOTIDE SEQUENCE</scope>
    <source>
        <strain evidence="2">CGMCC 1.15448</strain>
    </source>
</reference>
<dbReference type="PANTHER" id="PTHR34989">
    <property type="entry name" value="PROTEIN HDED"/>
    <property type="match status" value="1"/>
</dbReference>
<protein>
    <submittedName>
        <fullName evidence="2">Membrane protein</fullName>
    </submittedName>
</protein>
<dbReference type="RefSeq" id="WP_188932503.1">
    <property type="nucleotide sequence ID" value="NZ_BMJC01000003.1"/>
</dbReference>
<keyword evidence="3" id="KW-1185">Reference proteome</keyword>